<evidence type="ECO:0000313" key="6">
    <source>
        <dbReference type="Proteomes" id="UP001649230"/>
    </source>
</evidence>
<dbReference type="InterPro" id="IPR006657">
    <property type="entry name" value="MoPterin_dinucl-bd_dom"/>
</dbReference>
<proteinExistence type="predicted"/>
<name>A0ABY3SS44_9BACL</name>
<dbReference type="Proteomes" id="UP001649230">
    <property type="component" value="Chromosome"/>
</dbReference>
<evidence type="ECO:0000259" key="4">
    <source>
        <dbReference type="Pfam" id="PF01568"/>
    </source>
</evidence>
<dbReference type="PANTHER" id="PTHR43105:SF10">
    <property type="entry name" value="NADH-QUINONE OXIDOREDUCTASE SUBUNIT G"/>
    <property type="match status" value="1"/>
</dbReference>
<evidence type="ECO:0000256" key="1">
    <source>
        <dbReference type="ARBA" id="ARBA00022723"/>
    </source>
</evidence>
<protein>
    <submittedName>
        <fullName evidence="5">Molybdopterin oxidoreductase family protein</fullName>
    </submittedName>
</protein>
<gene>
    <name evidence="5" type="ORF">L0M14_00785</name>
</gene>
<dbReference type="InterPro" id="IPR050123">
    <property type="entry name" value="Prok_molybdopt-oxidoreductase"/>
</dbReference>
<keyword evidence="1" id="KW-0479">Metal-binding</keyword>
<dbReference type="CDD" id="cd00508">
    <property type="entry name" value="MopB_CT_Fdh-Nap-like"/>
    <property type="match status" value="1"/>
</dbReference>
<dbReference type="PANTHER" id="PTHR43105">
    <property type="entry name" value="RESPIRATORY NITRATE REDUCTASE"/>
    <property type="match status" value="1"/>
</dbReference>
<feature type="domain" description="Molybdopterin dinucleotide-binding" evidence="4">
    <location>
        <begin position="34"/>
        <end position="141"/>
    </location>
</feature>
<keyword evidence="6" id="KW-1185">Reference proteome</keyword>
<sequence>MFLDHKFYHPDGKAKLCALPYRPPAEEPCEQYPLRLTTGRVVYHYLSGNQTRRIPFLRDMCPEPYVEVHPETAAKYNIQHDEVVRLFTRRGEAFYKVKIIEAIRKDTVFVPYHFGHEQSINLLTIPALDPMSRMPEFKACAAQIEKQPERMSTR</sequence>
<keyword evidence="3" id="KW-0411">Iron-sulfur</keyword>
<accession>A0ABY3SS44</accession>
<keyword evidence="2" id="KW-0408">Iron</keyword>
<dbReference type="EMBL" id="CP090978">
    <property type="protein sequence ID" value="UJF36210.1"/>
    <property type="molecule type" value="Genomic_DNA"/>
</dbReference>
<dbReference type="SUPFAM" id="SSF50692">
    <property type="entry name" value="ADC-like"/>
    <property type="match status" value="1"/>
</dbReference>
<organism evidence="5 6">
    <name type="scientific">Paenibacillus hexagrammi</name>
    <dbReference type="NCBI Taxonomy" id="2908839"/>
    <lineage>
        <taxon>Bacteria</taxon>
        <taxon>Bacillati</taxon>
        <taxon>Bacillota</taxon>
        <taxon>Bacilli</taxon>
        <taxon>Bacillales</taxon>
        <taxon>Paenibacillaceae</taxon>
        <taxon>Paenibacillus</taxon>
    </lineage>
</organism>
<reference evidence="5 6" key="1">
    <citation type="journal article" date="2024" name="Int. J. Syst. Evol. Microbiol.">
        <title>Paenibacillus hexagrammi sp. nov., a novel bacterium isolated from the gut content of Hexagrammos agrammus.</title>
        <authorList>
            <person name="Jung H.K."/>
            <person name="Kim D.G."/>
            <person name="Zin H."/>
            <person name="Park J."/>
            <person name="Jung H."/>
            <person name="Kim Y.O."/>
            <person name="Kong H.J."/>
            <person name="Kim J.W."/>
            <person name="Kim Y.S."/>
        </authorList>
    </citation>
    <scope>NUCLEOTIDE SEQUENCE [LARGE SCALE GENOMIC DNA]</scope>
    <source>
        <strain evidence="5 6">YPD9-1</strain>
    </source>
</reference>
<dbReference type="InterPro" id="IPR009010">
    <property type="entry name" value="Asp_de-COase-like_dom_sf"/>
</dbReference>
<evidence type="ECO:0000256" key="3">
    <source>
        <dbReference type="ARBA" id="ARBA00023014"/>
    </source>
</evidence>
<dbReference type="Pfam" id="PF01568">
    <property type="entry name" value="Molydop_binding"/>
    <property type="match status" value="1"/>
</dbReference>
<dbReference type="Gene3D" id="2.40.40.20">
    <property type="match status" value="1"/>
</dbReference>
<evidence type="ECO:0000256" key="2">
    <source>
        <dbReference type="ARBA" id="ARBA00023004"/>
    </source>
</evidence>
<evidence type="ECO:0000313" key="5">
    <source>
        <dbReference type="EMBL" id="UJF36210.1"/>
    </source>
</evidence>